<keyword evidence="2" id="KW-1185">Reference proteome</keyword>
<organism evidence="1 2">
    <name type="scientific">Trifolium medium</name>
    <dbReference type="NCBI Taxonomy" id="97028"/>
    <lineage>
        <taxon>Eukaryota</taxon>
        <taxon>Viridiplantae</taxon>
        <taxon>Streptophyta</taxon>
        <taxon>Embryophyta</taxon>
        <taxon>Tracheophyta</taxon>
        <taxon>Spermatophyta</taxon>
        <taxon>Magnoliopsida</taxon>
        <taxon>eudicotyledons</taxon>
        <taxon>Gunneridae</taxon>
        <taxon>Pentapetalae</taxon>
        <taxon>rosids</taxon>
        <taxon>fabids</taxon>
        <taxon>Fabales</taxon>
        <taxon>Fabaceae</taxon>
        <taxon>Papilionoideae</taxon>
        <taxon>50 kb inversion clade</taxon>
        <taxon>NPAAA clade</taxon>
        <taxon>Hologalegina</taxon>
        <taxon>IRL clade</taxon>
        <taxon>Trifolieae</taxon>
        <taxon>Trifolium</taxon>
    </lineage>
</organism>
<comment type="caution">
    <text evidence="1">The sequence shown here is derived from an EMBL/GenBank/DDBJ whole genome shotgun (WGS) entry which is preliminary data.</text>
</comment>
<dbReference type="EMBL" id="LXQA011358566">
    <property type="protein sequence ID" value="MCI94512.1"/>
    <property type="molecule type" value="Genomic_DNA"/>
</dbReference>
<protein>
    <submittedName>
        <fullName evidence="1">Uncharacterized protein</fullName>
    </submittedName>
</protein>
<proteinExistence type="predicted"/>
<dbReference type="Proteomes" id="UP000265520">
    <property type="component" value="Unassembled WGS sequence"/>
</dbReference>
<accession>A0A392W479</accession>
<sequence>NGILYIRGWFWFATSANLFAGIECRWWEEEKVKGFLYNGL</sequence>
<feature type="non-terminal residue" evidence="1">
    <location>
        <position position="1"/>
    </location>
</feature>
<evidence type="ECO:0000313" key="2">
    <source>
        <dbReference type="Proteomes" id="UP000265520"/>
    </source>
</evidence>
<reference evidence="1 2" key="1">
    <citation type="journal article" date="2018" name="Front. Plant Sci.">
        <title>Red Clover (Trifolium pratense) and Zigzag Clover (T. medium) - A Picture of Genomic Similarities and Differences.</title>
        <authorList>
            <person name="Dluhosova J."/>
            <person name="Istvanek J."/>
            <person name="Nedelnik J."/>
            <person name="Repkova J."/>
        </authorList>
    </citation>
    <scope>NUCLEOTIDE SEQUENCE [LARGE SCALE GENOMIC DNA]</scope>
    <source>
        <strain evidence="2">cv. 10/8</strain>
        <tissue evidence="1">Leaf</tissue>
    </source>
</reference>
<name>A0A392W479_9FABA</name>
<dbReference type="AlphaFoldDB" id="A0A392W479"/>
<evidence type="ECO:0000313" key="1">
    <source>
        <dbReference type="EMBL" id="MCI94512.1"/>
    </source>
</evidence>